<dbReference type="EMBL" id="FIZP01000009">
    <property type="protein sequence ID" value="CZE48652.1"/>
    <property type="molecule type" value="Genomic_DNA"/>
</dbReference>
<evidence type="ECO:0000313" key="2">
    <source>
        <dbReference type="Proteomes" id="UP000069632"/>
    </source>
</evidence>
<dbReference type="OrthoDB" id="5363014at2"/>
<evidence type="ECO:0000313" key="1">
    <source>
        <dbReference type="EMBL" id="CZE48652.1"/>
    </source>
</evidence>
<accession>A0A128EJS3</accession>
<reference evidence="1 2" key="1">
    <citation type="submission" date="2016-02" db="EMBL/GenBank/DDBJ databases">
        <authorList>
            <consortium name="Pathogen Informatics"/>
        </authorList>
    </citation>
    <scope>NUCLEOTIDE SEQUENCE [LARGE SCALE GENOMIC DNA]</scope>
    <source>
        <strain evidence="1 2">RC20</strain>
    </source>
</reference>
<protein>
    <submittedName>
        <fullName evidence="1">Uncharacterized protein</fullName>
    </submittedName>
</protein>
<dbReference type="RefSeq" id="WP_075494131.1">
    <property type="nucleotide sequence ID" value="NZ_CP053844.1"/>
</dbReference>
<proteinExistence type="predicted"/>
<dbReference type="Proteomes" id="UP000069632">
    <property type="component" value="Unassembled WGS sequence"/>
</dbReference>
<name>A0A128EJS3_9BACT</name>
<sequence length="70" mass="8545">MTYDELELEAYLLEVLEEYKDFDNMDDEELYELMVKVASFMDEDYEEAYEYISQFNPIDKKRILALDLPR</sequence>
<organism evidence="1 2">
    <name type="scientific">Campylobacter geochelonis</name>
    <dbReference type="NCBI Taxonomy" id="1780362"/>
    <lineage>
        <taxon>Bacteria</taxon>
        <taxon>Pseudomonadati</taxon>
        <taxon>Campylobacterota</taxon>
        <taxon>Epsilonproteobacteria</taxon>
        <taxon>Campylobacterales</taxon>
        <taxon>Campylobacteraceae</taxon>
        <taxon>Campylobacter</taxon>
    </lineage>
</organism>
<keyword evidence="2" id="KW-1185">Reference proteome</keyword>
<gene>
    <name evidence="1" type="ORF">ERS672216_01528</name>
</gene>
<dbReference type="AlphaFoldDB" id="A0A128EJS3"/>